<reference evidence="1" key="1">
    <citation type="journal article" date="2021" name="Proc. Natl. Acad. Sci. U.S.A.">
        <title>A Catalog of Tens of Thousands of Viruses from Human Metagenomes Reveals Hidden Associations with Chronic Diseases.</title>
        <authorList>
            <person name="Tisza M.J."/>
            <person name="Buck C.B."/>
        </authorList>
    </citation>
    <scope>NUCLEOTIDE SEQUENCE</scope>
    <source>
        <strain evidence="1">CtUSJ1</strain>
    </source>
</reference>
<accession>A0A8S5NFP9</accession>
<evidence type="ECO:0000313" key="1">
    <source>
        <dbReference type="EMBL" id="DAD93212.1"/>
    </source>
</evidence>
<proteinExistence type="predicted"/>
<organism evidence="1">
    <name type="scientific">Podoviridae sp. ctUSJ1</name>
    <dbReference type="NCBI Taxonomy" id="2826558"/>
    <lineage>
        <taxon>Viruses</taxon>
        <taxon>Duplodnaviria</taxon>
        <taxon>Heunggongvirae</taxon>
        <taxon>Uroviricota</taxon>
        <taxon>Caudoviricetes</taxon>
    </lineage>
</organism>
<name>A0A8S5NFP9_9CAUD</name>
<dbReference type="EMBL" id="BK015155">
    <property type="protein sequence ID" value="DAD93212.1"/>
    <property type="molecule type" value="Genomic_DNA"/>
</dbReference>
<protein>
    <submittedName>
        <fullName evidence="1">Uncharacterized protein</fullName>
    </submittedName>
</protein>
<sequence length="31" mass="3807">MWRRKSSLAISQVYHFRKRGVNHKNSNKKCF</sequence>